<gene>
    <name evidence="1" type="ORF">LOC62_04G006600</name>
</gene>
<organism evidence="1 2">
    <name type="scientific">Vanrija pseudolonga</name>
    <dbReference type="NCBI Taxonomy" id="143232"/>
    <lineage>
        <taxon>Eukaryota</taxon>
        <taxon>Fungi</taxon>
        <taxon>Dikarya</taxon>
        <taxon>Basidiomycota</taxon>
        <taxon>Agaricomycotina</taxon>
        <taxon>Tremellomycetes</taxon>
        <taxon>Trichosporonales</taxon>
        <taxon>Trichosporonaceae</taxon>
        <taxon>Vanrija</taxon>
    </lineage>
</organism>
<accession>A0AAF0YE12</accession>
<reference evidence="1" key="1">
    <citation type="submission" date="2023-10" db="EMBL/GenBank/DDBJ databases">
        <authorList>
            <person name="Noh H."/>
        </authorList>
    </citation>
    <scope>NUCLEOTIDE SEQUENCE</scope>
    <source>
        <strain evidence="1">DUCC4014</strain>
    </source>
</reference>
<name>A0AAF0YE12_9TREE</name>
<keyword evidence="2" id="KW-1185">Reference proteome</keyword>
<dbReference type="AlphaFoldDB" id="A0AAF0YE12"/>
<dbReference type="RefSeq" id="XP_062629151.1">
    <property type="nucleotide sequence ID" value="XM_062773167.1"/>
</dbReference>
<dbReference type="Proteomes" id="UP000827549">
    <property type="component" value="Chromosome 4"/>
</dbReference>
<dbReference type="GeneID" id="87809822"/>
<evidence type="ECO:0000313" key="2">
    <source>
        <dbReference type="Proteomes" id="UP000827549"/>
    </source>
</evidence>
<protein>
    <recommendedName>
        <fullName evidence="3">BTB domain-containing protein</fullName>
    </recommendedName>
</protein>
<dbReference type="EMBL" id="CP086717">
    <property type="protein sequence ID" value="WOO83119.1"/>
    <property type="molecule type" value="Genomic_DNA"/>
</dbReference>
<sequence length="295" mass="33148">MPRTVDIGGLIFHPDFTEPRTAGILQSSQGVHFHFDLGTLAILSSFFRDLPDLPLPRDEDPSGARVIPLPSATTDALALALNLISDALSVRDAHKRRKTELDWPRRPTLDSLIAITNAYDLPLVADTFLARSARQVKTGEPSLCYERLAFAAATESPYLRQAAHATMFRRWRHAGDWSRNILKRHPEGMIAYLDFQRILGHCVLGWSVDLQEAAVKLLFECDRGDPARPNSKAIRDLIRELDDVVPQEIFDKRHPIPATADRKLQKLVREQIVVLREALELSETKDPGLSINLSN</sequence>
<evidence type="ECO:0000313" key="1">
    <source>
        <dbReference type="EMBL" id="WOO83119.1"/>
    </source>
</evidence>
<proteinExistence type="predicted"/>
<evidence type="ECO:0008006" key="3">
    <source>
        <dbReference type="Google" id="ProtNLM"/>
    </source>
</evidence>